<sequence length="90" mass="10618">MSHTIFDKSYYSDVVVSRLADQIARELIDEFHILAVNNLAFLLEGACFMNDHQVLRIWIQAMIDQFKDSYIVEDLILFIRHQFMILAKII</sequence>
<organism evidence="1 2">
    <name type="scientific">Acinetobacter marinus</name>
    <dbReference type="NCBI Taxonomy" id="281375"/>
    <lineage>
        <taxon>Bacteria</taxon>
        <taxon>Pseudomonadati</taxon>
        <taxon>Pseudomonadota</taxon>
        <taxon>Gammaproteobacteria</taxon>
        <taxon>Moraxellales</taxon>
        <taxon>Moraxellaceae</taxon>
        <taxon>Acinetobacter</taxon>
    </lineage>
</organism>
<evidence type="ECO:0000313" key="1">
    <source>
        <dbReference type="EMBL" id="SDC76686.1"/>
    </source>
</evidence>
<gene>
    <name evidence="1" type="ORF">SAMN05421749_11327</name>
</gene>
<keyword evidence="2" id="KW-1185">Reference proteome</keyword>
<dbReference type="Proteomes" id="UP000242317">
    <property type="component" value="Unassembled WGS sequence"/>
</dbReference>
<dbReference type="EMBL" id="FMYK01000013">
    <property type="protein sequence ID" value="SDC76686.1"/>
    <property type="molecule type" value="Genomic_DNA"/>
</dbReference>
<proteinExistence type="predicted"/>
<dbReference type="AlphaFoldDB" id="A0A1G6PB17"/>
<reference evidence="2" key="1">
    <citation type="submission" date="2016-09" db="EMBL/GenBank/DDBJ databases">
        <authorList>
            <person name="Varghese N."/>
            <person name="Submissions S."/>
        </authorList>
    </citation>
    <scope>NUCLEOTIDE SEQUENCE [LARGE SCALE GENOMIC DNA]</scope>
    <source>
        <strain evidence="2">ANC 3699</strain>
    </source>
</reference>
<dbReference type="RefSeq" id="WP_374297886.1">
    <property type="nucleotide sequence ID" value="NZ_FMYK01000013.1"/>
</dbReference>
<name>A0A1G6PB17_9GAMM</name>
<accession>A0A1G6PB17</accession>
<evidence type="ECO:0000313" key="2">
    <source>
        <dbReference type="Proteomes" id="UP000242317"/>
    </source>
</evidence>
<protein>
    <submittedName>
        <fullName evidence="1">Uncharacterized protein</fullName>
    </submittedName>
</protein>